<proteinExistence type="inferred from homology"/>
<evidence type="ECO:0000256" key="6">
    <source>
        <dbReference type="SAM" id="MobiDB-lite"/>
    </source>
</evidence>
<keyword evidence="3 7" id="KW-0812">Transmembrane</keyword>
<evidence type="ECO:0000256" key="1">
    <source>
        <dbReference type="ARBA" id="ARBA00004141"/>
    </source>
</evidence>
<dbReference type="SUPFAM" id="SSF48317">
    <property type="entry name" value="Acid phosphatase/Vanadium-dependent haloperoxidase"/>
    <property type="match status" value="1"/>
</dbReference>
<evidence type="ECO:0000256" key="3">
    <source>
        <dbReference type="ARBA" id="ARBA00022692"/>
    </source>
</evidence>
<dbReference type="InterPro" id="IPR036938">
    <property type="entry name" value="PAP2/HPO_sf"/>
</dbReference>
<sequence>MYRTLEKVTPVSKRLIASYVLDWVIIFATAGAGLALGRFEPHKRHFSLMDPTISFPYTEKELVPIWLAGVISGGMPIVLVIIVSLIFVPGPTVPVGTPKAVVWRRKLWELHVGLLGLGLSLATALFFTEATKNIFGKPRPDMLSRCQPDIENWKNYIVGGYELGSMDGRVVSAAICQQTDSKKLDDGFRSYPSGHSSTAAAGLLYLSLFLASKLSVRIPFAMPSASALSRADAYAAFPVSERKATSPSPTSPSPSPPERLSTPSAARPPRRLSTYSSSSPCPSRWASSSPPPAGTTTATTASTSSSASPWAPSSPSIASASTTPPSAPAQGGHGAPAATGTPSGPASASSATGATRARCISSSSTQRFRGGT</sequence>
<evidence type="ECO:0000256" key="2">
    <source>
        <dbReference type="ARBA" id="ARBA00008816"/>
    </source>
</evidence>
<dbReference type="InterPro" id="IPR043216">
    <property type="entry name" value="PAP-like"/>
</dbReference>
<dbReference type="Gene3D" id="1.20.144.10">
    <property type="entry name" value="Phosphatidic acid phosphatase type 2/haloperoxidase"/>
    <property type="match status" value="1"/>
</dbReference>
<accession>A0A8H7NMV1</accession>
<comment type="similarity">
    <text evidence="2">Belongs to the PA-phosphatase related phosphoesterase family.</text>
</comment>
<feature type="transmembrane region" description="Helical" evidence="7">
    <location>
        <begin position="108"/>
        <end position="127"/>
    </location>
</feature>
<organism evidence="9 10">
    <name type="scientific">Bionectria ochroleuca</name>
    <name type="common">Gliocladium roseum</name>
    <dbReference type="NCBI Taxonomy" id="29856"/>
    <lineage>
        <taxon>Eukaryota</taxon>
        <taxon>Fungi</taxon>
        <taxon>Dikarya</taxon>
        <taxon>Ascomycota</taxon>
        <taxon>Pezizomycotina</taxon>
        <taxon>Sordariomycetes</taxon>
        <taxon>Hypocreomycetidae</taxon>
        <taxon>Hypocreales</taxon>
        <taxon>Bionectriaceae</taxon>
        <taxon>Clonostachys</taxon>
    </lineage>
</organism>
<comment type="subcellular location">
    <subcellularLocation>
        <location evidence="1">Membrane</location>
        <topology evidence="1">Multi-pass membrane protein</topology>
    </subcellularLocation>
</comment>
<evidence type="ECO:0000259" key="8">
    <source>
        <dbReference type="Pfam" id="PF01569"/>
    </source>
</evidence>
<dbReference type="GO" id="GO:0016020">
    <property type="term" value="C:membrane"/>
    <property type="evidence" value="ECO:0007669"/>
    <property type="project" value="UniProtKB-SubCell"/>
</dbReference>
<evidence type="ECO:0000256" key="7">
    <source>
        <dbReference type="SAM" id="Phobius"/>
    </source>
</evidence>
<dbReference type="Pfam" id="PF01569">
    <property type="entry name" value="PAP2"/>
    <property type="match status" value="1"/>
</dbReference>
<dbReference type="Proteomes" id="UP000616885">
    <property type="component" value="Unassembled WGS sequence"/>
</dbReference>
<gene>
    <name evidence="9" type="ORF">IM811_000395</name>
</gene>
<evidence type="ECO:0000256" key="5">
    <source>
        <dbReference type="ARBA" id="ARBA00023136"/>
    </source>
</evidence>
<reference evidence="9" key="1">
    <citation type="submission" date="2020-10" db="EMBL/GenBank/DDBJ databases">
        <title>High-Quality Genome Resource of Clonostachys rosea strain S41 by Oxford Nanopore Long-Read Sequencing.</title>
        <authorList>
            <person name="Wang H."/>
        </authorList>
    </citation>
    <scope>NUCLEOTIDE SEQUENCE</scope>
    <source>
        <strain evidence="9">S41</strain>
    </source>
</reference>
<dbReference type="EMBL" id="JADCTT010000001">
    <property type="protein sequence ID" value="KAF9758701.1"/>
    <property type="molecule type" value="Genomic_DNA"/>
</dbReference>
<keyword evidence="4 7" id="KW-1133">Transmembrane helix</keyword>
<evidence type="ECO:0000256" key="4">
    <source>
        <dbReference type="ARBA" id="ARBA00022989"/>
    </source>
</evidence>
<feature type="transmembrane region" description="Helical" evidence="7">
    <location>
        <begin position="65"/>
        <end position="88"/>
    </location>
</feature>
<protein>
    <recommendedName>
        <fullName evidence="8">Phosphatidic acid phosphatase type 2/haloperoxidase domain-containing protein</fullName>
    </recommendedName>
</protein>
<dbReference type="AlphaFoldDB" id="A0A8H7NMV1"/>
<dbReference type="GO" id="GO:0008195">
    <property type="term" value="F:phosphatidate phosphatase activity"/>
    <property type="evidence" value="ECO:0007669"/>
    <property type="project" value="TreeGrafter"/>
</dbReference>
<evidence type="ECO:0000313" key="10">
    <source>
        <dbReference type="Proteomes" id="UP000616885"/>
    </source>
</evidence>
<feature type="compositionally biased region" description="Low complexity" evidence="6">
    <location>
        <begin position="271"/>
        <end position="355"/>
    </location>
</feature>
<dbReference type="InterPro" id="IPR000326">
    <property type="entry name" value="PAP2/HPO"/>
</dbReference>
<comment type="caution">
    <text evidence="9">The sequence shown here is derived from an EMBL/GenBank/DDBJ whole genome shotgun (WGS) entry which is preliminary data.</text>
</comment>
<dbReference type="GO" id="GO:0006644">
    <property type="term" value="P:phospholipid metabolic process"/>
    <property type="evidence" value="ECO:0007669"/>
    <property type="project" value="InterPro"/>
</dbReference>
<feature type="domain" description="Phosphatidic acid phosphatase type 2/haloperoxidase" evidence="8">
    <location>
        <begin position="114"/>
        <end position="216"/>
    </location>
</feature>
<dbReference type="PANTHER" id="PTHR10165:SF154">
    <property type="entry name" value="PAP2 DOMAIN PROTEIN (AFU_ORTHOLOGUE AFUA_1G09730)"/>
    <property type="match status" value="1"/>
</dbReference>
<feature type="transmembrane region" description="Helical" evidence="7">
    <location>
        <begin position="20"/>
        <end position="39"/>
    </location>
</feature>
<dbReference type="PANTHER" id="PTHR10165">
    <property type="entry name" value="LIPID PHOSPHATE PHOSPHATASE"/>
    <property type="match status" value="1"/>
</dbReference>
<dbReference type="GO" id="GO:0046839">
    <property type="term" value="P:phospholipid dephosphorylation"/>
    <property type="evidence" value="ECO:0007669"/>
    <property type="project" value="TreeGrafter"/>
</dbReference>
<feature type="region of interest" description="Disordered" evidence="6">
    <location>
        <begin position="240"/>
        <end position="372"/>
    </location>
</feature>
<evidence type="ECO:0000313" key="9">
    <source>
        <dbReference type="EMBL" id="KAF9758701.1"/>
    </source>
</evidence>
<name>A0A8H7NMV1_BIOOC</name>
<keyword evidence="5 7" id="KW-0472">Membrane</keyword>
<feature type="compositionally biased region" description="Polar residues" evidence="6">
    <location>
        <begin position="360"/>
        <end position="372"/>
    </location>
</feature>